<dbReference type="PaxDb" id="65489-OBART01G27230.1"/>
<dbReference type="Gramene" id="OBART01G27230.1">
    <property type="protein sequence ID" value="OBART01G27230.1"/>
    <property type="gene ID" value="OBART01G27230"/>
</dbReference>
<reference evidence="2" key="2">
    <citation type="submission" date="2015-03" db="UniProtKB">
        <authorList>
            <consortium name="EnsemblPlants"/>
        </authorList>
    </citation>
    <scope>IDENTIFICATION</scope>
</reference>
<evidence type="ECO:0000313" key="2">
    <source>
        <dbReference type="EnsemblPlants" id="OBART01G27230.1"/>
    </source>
</evidence>
<accession>A0A0D3ESR5</accession>
<dbReference type="HOGENOM" id="CLU_2389635_0_0_1"/>
<protein>
    <submittedName>
        <fullName evidence="2">Uncharacterized protein</fullName>
    </submittedName>
</protein>
<evidence type="ECO:0000313" key="3">
    <source>
        <dbReference type="Proteomes" id="UP000026960"/>
    </source>
</evidence>
<feature type="compositionally biased region" description="Basic and acidic residues" evidence="1">
    <location>
        <begin position="8"/>
        <end position="21"/>
    </location>
</feature>
<evidence type="ECO:0000256" key="1">
    <source>
        <dbReference type="SAM" id="MobiDB-lite"/>
    </source>
</evidence>
<proteinExistence type="predicted"/>
<reference evidence="2" key="1">
    <citation type="journal article" date="2009" name="Rice">
        <title>De Novo Next Generation Sequencing of Plant Genomes.</title>
        <authorList>
            <person name="Rounsley S."/>
            <person name="Marri P.R."/>
            <person name="Yu Y."/>
            <person name="He R."/>
            <person name="Sisneros N."/>
            <person name="Goicoechea J.L."/>
            <person name="Lee S.J."/>
            <person name="Angelova A."/>
            <person name="Kudrna D."/>
            <person name="Luo M."/>
            <person name="Affourtit J."/>
            <person name="Desany B."/>
            <person name="Knight J."/>
            <person name="Niazi F."/>
            <person name="Egholm M."/>
            <person name="Wing R.A."/>
        </authorList>
    </citation>
    <scope>NUCLEOTIDE SEQUENCE [LARGE SCALE GENOMIC DNA]</scope>
    <source>
        <strain evidence="2">cv. IRGC 105608</strain>
    </source>
</reference>
<organism evidence="2">
    <name type="scientific">Oryza barthii</name>
    <dbReference type="NCBI Taxonomy" id="65489"/>
    <lineage>
        <taxon>Eukaryota</taxon>
        <taxon>Viridiplantae</taxon>
        <taxon>Streptophyta</taxon>
        <taxon>Embryophyta</taxon>
        <taxon>Tracheophyta</taxon>
        <taxon>Spermatophyta</taxon>
        <taxon>Magnoliopsida</taxon>
        <taxon>Liliopsida</taxon>
        <taxon>Poales</taxon>
        <taxon>Poaceae</taxon>
        <taxon>BOP clade</taxon>
        <taxon>Oryzoideae</taxon>
        <taxon>Oryzeae</taxon>
        <taxon>Oryzinae</taxon>
        <taxon>Oryza</taxon>
    </lineage>
</organism>
<dbReference type="AlphaFoldDB" id="A0A0D3ESR5"/>
<dbReference type="Proteomes" id="UP000026960">
    <property type="component" value="Chromosome 1"/>
</dbReference>
<feature type="region of interest" description="Disordered" evidence="1">
    <location>
        <begin position="1"/>
        <end position="38"/>
    </location>
</feature>
<name>A0A0D3ESR5_9ORYZ</name>
<keyword evidence="3" id="KW-1185">Reference proteome</keyword>
<feature type="region of interest" description="Disordered" evidence="1">
    <location>
        <begin position="70"/>
        <end position="94"/>
    </location>
</feature>
<dbReference type="EnsemblPlants" id="OBART01G27230.1">
    <property type="protein sequence ID" value="OBART01G27230.1"/>
    <property type="gene ID" value="OBART01G27230"/>
</dbReference>
<sequence length="94" mass="9858">MAGSPGARSEERGGAGSRRGEMLAAHGAVSSSRRRDPLGLGNALSIDLGILESSISLLNLTSGPRGKIVRWEDRSNGSAGQRRKGNRTNSSVVW</sequence>